<dbReference type="InterPro" id="IPR050206">
    <property type="entry name" value="FtsK/SpoIIIE/SftA"/>
</dbReference>
<dbReference type="InterPro" id="IPR002543">
    <property type="entry name" value="FtsK_dom"/>
</dbReference>
<dbReference type="GO" id="GO:0005524">
    <property type="term" value="F:ATP binding"/>
    <property type="evidence" value="ECO:0007669"/>
    <property type="project" value="UniProtKB-UniRule"/>
</dbReference>
<dbReference type="InterPro" id="IPR027417">
    <property type="entry name" value="P-loop_NTPase"/>
</dbReference>
<dbReference type="Gene3D" id="3.40.50.300">
    <property type="entry name" value="P-loop containing nucleotide triphosphate hydrolases"/>
    <property type="match status" value="3"/>
</dbReference>
<dbReference type="AlphaFoldDB" id="A0AAU0MDY4"/>
<dbReference type="PROSITE" id="PS50901">
    <property type="entry name" value="FTSK"/>
    <property type="match status" value="1"/>
</dbReference>
<dbReference type="CDD" id="cd01120">
    <property type="entry name" value="RecA-like_superfamily"/>
    <property type="match status" value="1"/>
</dbReference>
<keyword evidence="5" id="KW-0472">Membrane</keyword>
<evidence type="ECO:0000256" key="4">
    <source>
        <dbReference type="SAM" id="MobiDB-lite"/>
    </source>
</evidence>
<keyword evidence="2 3" id="KW-0067">ATP-binding</keyword>
<evidence type="ECO:0000256" key="2">
    <source>
        <dbReference type="ARBA" id="ARBA00022840"/>
    </source>
</evidence>
<dbReference type="Pfam" id="PF01580">
    <property type="entry name" value="FtsK_SpoIIIE"/>
    <property type="match status" value="1"/>
</dbReference>
<feature type="region of interest" description="Disordered" evidence="4">
    <location>
        <begin position="776"/>
        <end position="799"/>
    </location>
</feature>
<protein>
    <submittedName>
        <fullName evidence="7">FtsK/SpoIIIE domain-containing protein</fullName>
    </submittedName>
</protein>
<dbReference type="GO" id="GO:0003677">
    <property type="term" value="F:DNA binding"/>
    <property type="evidence" value="ECO:0007669"/>
    <property type="project" value="InterPro"/>
</dbReference>
<dbReference type="PANTHER" id="PTHR22683:SF1">
    <property type="entry name" value="TYPE VII SECRETION SYSTEM PROTEIN ESSC"/>
    <property type="match status" value="1"/>
</dbReference>
<keyword evidence="1 3" id="KW-0547">Nucleotide-binding</keyword>
<evidence type="ECO:0000313" key="8">
    <source>
        <dbReference type="Proteomes" id="UP001329313"/>
    </source>
</evidence>
<evidence type="ECO:0000256" key="1">
    <source>
        <dbReference type="ARBA" id="ARBA00022741"/>
    </source>
</evidence>
<gene>
    <name evidence="7" type="ORF">RYJ27_08150</name>
</gene>
<name>A0AAU0MDY4_9MICO</name>
<evidence type="ECO:0000256" key="3">
    <source>
        <dbReference type="PROSITE-ProRule" id="PRU00289"/>
    </source>
</evidence>
<feature type="transmembrane region" description="Helical" evidence="5">
    <location>
        <begin position="20"/>
        <end position="39"/>
    </location>
</feature>
<sequence>MLTDDVFALPVAPPSPRRPAVPVLASLAPVLGGVALWLITGSMFALWFAVLGPVIALGGLLDSLRARRRERRRHEREYALALQSLRERLDASLERRRTALEARHPDVAGFASAPDEVWRPVPERAATVIVGRGDRESGIAVGGDPAGRDAAARLRADANVLRRAPVTVPWRDGLAVRGPGPLAEAVARALLIQLCLIHPPRALRIVGTTPEGWGWVDRLPHRGDDTEGDGGALRLCLGAPRERAEDSGDVVLAWHDEAGALDPRCAALIEAGSPLRAELRIGTVTAALEPEALGSAQAAAIASSLAARARALHPSSPEAVAAVRDLWRADGVGVPGRLVVALGMGRTPVLVDLVGDGPHAVVAGVTGAGKSELLTTWITSLCRAYTTTEVTFLLADFKGGVSFEALSALPHVTGVITDLDGDGADRAISSLRAEMRRRERILAGAGVRHIAEAGLLLPRLVVVVDEFAALVSDLPDLQRVFTDIAARGRALGIHLILGTQRVTGVVREGILANAPLRIALRAADDADSRTLLGTPAAARLPGGEAARGRALIRRAADSSPVIAQIPRTVAEDLAMVVAEVAHQERPRASWLPPLPSLIRAGELPAQGEDTIPLGIADDPAAQSRLGVGLRMGERGLVVVGGAGSGKSAILRLVASHGREATILTQAGEAAWDAVARGATDPPRLLLVDDVDRLLAGFGHDYAAELTDRLEALIRRAGTGGPTVVLTTRRVSGAVARLVEGLPRRAVLGFPSRAEHVAAGGDGHSFSVRGPGRGMLDGLETQFGWTPHDAGEAEASPEPPAWLPARHTAVIARDPHGVRARLREAWAGTGVPVLLRADAAASGDAAPEDPPRVVVGEPAHWQAHWRDLQRTIAEGQVVVDASCPDALRTLLGERDLPPWAQPGAGRAWLWRAGRGARRVLLTPAKR</sequence>
<dbReference type="Proteomes" id="UP001329313">
    <property type="component" value="Chromosome"/>
</dbReference>
<dbReference type="EMBL" id="CP137080">
    <property type="protein sequence ID" value="WOQ68690.1"/>
    <property type="molecule type" value="Genomic_DNA"/>
</dbReference>
<feature type="domain" description="FtsK" evidence="6">
    <location>
        <begin position="346"/>
        <end position="529"/>
    </location>
</feature>
<feature type="transmembrane region" description="Helical" evidence="5">
    <location>
        <begin position="45"/>
        <end position="64"/>
    </location>
</feature>
<feature type="binding site" evidence="3">
    <location>
        <begin position="364"/>
        <end position="371"/>
    </location>
    <ligand>
        <name>ATP</name>
        <dbReference type="ChEBI" id="CHEBI:30616"/>
    </ligand>
</feature>
<keyword evidence="8" id="KW-1185">Reference proteome</keyword>
<dbReference type="InterPro" id="IPR003593">
    <property type="entry name" value="AAA+_ATPase"/>
</dbReference>
<evidence type="ECO:0000256" key="5">
    <source>
        <dbReference type="SAM" id="Phobius"/>
    </source>
</evidence>
<accession>A0AAU0MDY4</accession>
<reference evidence="7 8" key="1">
    <citation type="submission" date="2023-10" db="EMBL/GenBank/DDBJ databases">
        <title>Y20.</title>
        <authorList>
            <person name="Zhang G."/>
            <person name="Ding Y."/>
        </authorList>
    </citation>
    <scope>NUCLEOTIDE SEQUENCE [LARGE SCALE GENOMIC DNA]</scope>
    <source>
        <strain evidence="7 8">Y20</strain>
    </source>
</reference>
<dbReference type="RefSeq" id="WP_330169832.1">
    <property type="nucleotide sequence ID" value="NZ_CP137080.1"/>
</dbReference>
<proteinExistence type="predicted"/>
<evidence type="ECO:0000313" key="7">
    <source>
        <dbReference type="EMBL" id="WOQ68690.1"/>
    </source>
</evidence>
<evidence type="ECO:0000259" key="6">
    <source>
        <dbReference type="PROSITE" id="PS50901"/>
    </source>
</evidence>
<organism evidence="7 8">
    <name type="scientific">Microbacterium limosum</name>
    <dbReference type="NCBI Taxonomy" id="3079935"/>
    <lineage>
        <taxon>Bacteria</taxon>
        <taxon>Bacillati</taxon>
        <taxon>Actinomycetota</taxon>
        <taxon>Actinomycetes</taxon>
        <taxon>Micrococcales</taxon>
        <taxon>Microbacteriaceae</taxon>
        <taxon>Microbacterium</taxon>
    </lineage>
</organism>
<keyword evidence="5" id="KW-1133">Transmembrane helix</keyword>
<dbReference type="KEGG" id="mliy:RYJ27_08150"/>
<keyword evidence="5" id="KW-0812">Transmembrane</keyword>
<dbReference type="SMART" id="SM00382">
    <property type="entry name" value="AAA"/>
    <property type="match status" value="2"/>
</dbReference>
<dbReference type="SUPFAM" id="SSF52540">
    <property type="entry name" value="P-loop containing nucleoside triphosphate hydrolases"/>
    <property type="match status" value="2"/>
</dbReference>
<dbReference type="PANTHER" id="PTHR22683">
    <property type="entry name" value="SPORULATION PROTEIN RELATED"/>
    <property type="match status" value="1"/>
</dbReference>